<dbReference type="Pfam" id="PF01026">
    <property type="entry name" value="TatD_DNase"/>
    <property type="match status" value="1"/>
</dbReference>
<dbReference type="Gene3D" id="3.20.20.140">
    <property type="entry name" value="Metal-dependent hydrolases"/>
    <property type="match status" value="1"/>
</dbReference>
<dbReference type="PANTHER" id="PTHR46363">
    <property type="entry name" value="DEOXYRIBONUCLEASE TATDN2-RELATED"/>
    <property type="match status" value="1"/>
</dbReference>
<comment type="caution">
    <text evidence="2">The sequence shown here is derived from an EMBL/GenBank/DDBJ whole genome shotgun (WGS) entry which is preliminary data.</text>
</comment>
<dbReference type="Proteomes" id="UP000821866">
    <property type="component" value="Chromosome 7"/>
</dbReference>
<evidence type="ECO:0000313" key="2">
    <source>
        <dbReference type="EMBL" id="KAH8021005.1"/>
    </source>
</evidence>
<keyword evidence="3" id="KW-1185">Reference proteome</keyword>
<dbReference type="EMBL" id="JABSTU010000009">
    <property type="protein sequence ID" value="KAH8021005.1"/>
    <property type="molecule type" value="Genomic_DNA"/>
</dbReference>
<proteinExistence type="inferred from homology"/>
<dbReference type="AlphaFoldDB" id="A0A9J6DFW3"/>
<dbReference type="InterPro" id="IPR032466">
    <property type="entry name" value="Metal_Hydrolase"/>
</dbReference>
<evidence type="ECO:0000256" key="1">
    <source>
        <dbReference type="ARBA" id="ARBA00009275"/>
    </source>
</evidence>
<gene>
    <name evidence="2" type="ORF">HPB51_011784</name>
</gene>
<name>A0A9J6DFW3_RHIMP</name>
<comment type="similarity">
    <text evidence="1">Belongs to the metallo-dependent hydrolases superfamily. TatD-type hydrolase family.</text>
</comment>
<sequence>MNTLVPRDYLIHRHCFTGGWPEAQEWLGAFPNLCLGITPLICFERTSHLAEVGRKIPLDRLLLETDAPYFLPKEETKNLRVSHPGMAIHVAARVSMLQKASIEDVLTAARNNTKRIYGI</sequence>
<protein>
    <submittedName>
        <fullName evidence="2">Uncharacterized protein</fullName>
    </submittedName>
</protein>
<dbReference type="PANTHER" id="PTHR46363:SF1">
    <property type="entry name" value="DEOXYRIBONUCLEASE TATDN2-RELATED"/>
    <property type="match status" value="1"/>
</dbReference>
<reference evidence="2" key="1">
    <citation type="journal article" date="2020" name="Cell">
        <title>Large-Scale Comparative Analyses of Tick Genomes Elucidate Their Genetic Diversity and Vector Capacities.</title>
        <authorList>
            <consortium name="Tick Genome and Microbiome Consortium (TIGMIC)"/>
            <person name="Jia N."/>
            <person name="Wang J."/>
            <person name="Shi W."/>
            <person name="Du L."/>
            <person name="Sun Y."/>
            <person name="Zhan W."/>
            <person name="Jiang J.F."/>
            <person name="Wang Q."/>
            <person name="Zhang B."/>
            <person name="Ji P."/>
            <person name="Bell-Sakyi L."/>
            <person name="Cui X.M."/>
            <person name="Yuan T.T."/>
            <person name="Jiang B.G."/>
            <person name="Yang W.F."/>
            <person name="Lam T.T."/>
            <person name="Chang Q.C."/>
            <person name="Ding S.J."/>
            <person name="Wang X.J."/>
            <person name="Zhu J.G."/>
            <person name="Ruan X.D."/>
            <person name="Zhao L."/>
            <person name="Wei J.T."/>
            <person name="Ye R.Z."/>
            <person name="Que T.C."/>
            <person name="Du C.H."/>
            <person name="Zhou Y.H."/>
            <person name="Cheng J.X."/>
            <person name="Dai P.F."/>
            <person name="Guo W.B."/>
            <person name="Han X.H."/>
            <person name="Huang E.J."/>
            <person name="Li L.F."/>
            <person name="Wei W."/>
            <person name="Gao Y.C."/>
            <person name="Liu J.Z."/>
            <person name="Shao H.Z."/>
            <person name="Wang X."/>
            <person name="Wang C.C."/>
            <person name="Yang T.C."/>
            <person name="Huo Q.B."/>
            <person name="Li W."/>
            <person name="Chen H.Y."/>
            <person name="Chen S.E."/>
            <person name="Zhou L.G."/>
            <person name="Ni X.B."/>
            <person name="Tian J.H."/>
            <person name="Sheng Y."/>
            <person name="Liu T."/>
            <person name="Pan Y.S."/>
            <person name="Xia L.Y."/>
            <person name="Li J."/>
            <person name="Zhao F."/>
            <person name="Cao W.C."/>
        </authorList>
    </citation>
    <scope>NUCLEOTIDE SEQUENCE</scope>
    <source>
        <strain evidence="2">Rmic-2018</strain>
    </source>
</reference>
<accession>A0A9J6DFW3</accession>
<dbReference type="VEuPathDB" id="VectorBase:LOC119174572"/>
<reference evidence="2" key="2">
    <citation type="submission" date="2021-09" db="EMBL/GenBank/DDBJ databases">
        <authorList>
            <person name="Jia N."/>
            <person name="Wang J."/>
            <person name="Shi W."/>
            <person name="Du L."/>
            <person name="Sun Y."/>
            <person name="Zhan W."/>
            <person name="Jiang J."/>
            <person name="Wang Q."/>
            <person name="Zhang B."/>
            <person name="Ji P."/>
            <person name="Sakyi L.B."/>
            <person name="Cui X."/>
            <person name="Yuan T."/>
            <person name="Jiang B."/>
            <person name="Yang W."/>
            <person name="Lam T.T.-Y."/>
            <person name="Chang Q."/>
            <person name="Ding S."/>
            <person name="Wang X."/>
            <person name="Zhu J."/>
            <person name="Ruan X."/>
            <person name="Zhao L."/>
            <person name="Wei J."/>
            <person name="Que T."/>
            <person name="Du C."/>
            <person name="Cheng J."/>
            <person name="Dai P."/>
            <person name="Han X."/>
            <person name="Huang E."/>
            <person name="Gao Y."/>
            <person name="Liu J."/>
            <person name="Shao H."/>
            <person name="Ye R."/>
            <person name="Li L."/>
            <person name="Wei W."/>
            <person name="Wang X."/>
            <person name="Wang C."/>
            <person name="Huo Q."/>
            <person name="Li W."/>
            <person name="Guo W."/>
            <person name="Chen H."/>
            <person name="Chen S."/>
            <person name="Zhou L."/>
            <person name="Zhou L."/>
            <person name="Ni X."/>
            <person name="Tian J."/>
            <person name="Zhou Y."/>
            <person name="Sheng Y."/>
            <person name="Liu T."/>
            <person name="Pan Y."/>
            <person name="Xia L."/>
            <person name="Li J."/>
            <person name="Zhao F."/>
            <person name="Cao W."/>
        </authorList>
    </citation>
    <scope>NUCLEOTIDE SEQUENCE</scope>
    <source>
        <strain evidence="2">Rmic-2018</strain>
        <tissue evidence="2">Larvae</tissue>
    </source>
</reference>
<dbReference type="InterPro" id="IPR001130">
    <property type="entry name" value="TatD-like"/>
</dbReference>
<dbReference type="SUPFAM" id="SSF51556">
    <property type="entry name" value="Metallo-dependent hydrolases"/>
    <property type="match status" value="1"/>
</dbReference>
<dbReference type="GO" id="GO:0016788">
    <property type="term" value="F:hydrolase activity, acting on ester bonds"/>
    <property type="evidence" value="ECO:0007669"/>
    <property type="project" value="InterPro"/>
</dbReference>
<evidence type="ECO:0000313" key="3">
    <source>
        <dbReference type="Proteomes" id="UP000821866"/>
    </source>
</evidence>
<organism evidence="2 3">
    <name type="scientific">Rhipicephalus microplus</name>
    <name type="common">Cattle tick</name>
    <name type="synonym">Boophilus microplus</name>
    <dbReference type="NCBI Taxonomy" id="6941"/>
    <lineage>
        <taxon>Eukaryota</taxon>
        <taxon>Metazoa</taxon>
        <taxon>Ecdysozoa</taxon>
        <taxon>Arthropoda</taxon>
        <taxon>Chelicerata</taxon>
        <taxon>Arachnida</taxon>
        <taxon>Acari</taxon>
        <taxon>Parasitiformes</taxon>
        <taxon>Ixodida</taxon>
        <taxon>Ixodoidea</taxon>
        <taxon>Ixodidae</taxon>
        <taxon>Rhipicephalinae</taxon>
        <taxon>Rhipicephalus</taxon>
        <taxon>Boophilus</taxon>
    </lineage>
</organism>